<keyword evidence="1" id="KW-0175">Coiled coil</keyword>
<protein>
    <submittedName>
        <fullName evidence="3">Uncharacterized protein</fullName>
    </submittedName>
</protein>
<accession>A0A560IAQ8</accession>
<evidence type="ECO:0000313" key="3">
    <source>
        <dbReference type="EMBL" id="TWB56117.1"/>
    </source>
</evidence>
<keyword evidence="2" id="KW-0472">Membrane</keyword>
<feature type="coiled-coil region" evidence="1">
    <location>
        <begin position="195"/>
        <end position="222"/>
    </location>
</feature>
<name>A0A560IAQ8_9PROT</name>
<gene>
    <name evidence="3" type="ORF">FBZ92_113111</name>
</gene>
<evidence type="ECO:0000256" key="1">
    <source>
        <dbReference type="SAM" id="Coils"/>
    </source>
</evidence>
<feature type="coiled-coil region" evidence="1">
    <location>
        <begin position="93"/>
        <end position="120"/>
    </location>
</feature>
<dbReference type="Proteomes" id="UP000318050">
    <property type="component" value="Unassembled WGS sequence"/>
</dbReference>
<reference evidence="3 4" key="1">
    <citation type="submission" date="2019-06" db="EMBL/GenBank/DDBJ databases">
        <title>Genomic Encyclopedia of Type Strains, Phase IV (KMG-V): Genome sequencing to study the core and pangenomes of soil and plant-associated prokaryotes.</title>
        <authorList>
            <person name="Whitman W."/>
        </authorList>
    </citation>
    <scope>NUCLEOTIDE SEQUENCE [LARGE SCALE GENOMIC DNA]</scope>
    <source>
        <strain evidence="3 4">BR 11140</strain>
    </source>
</reference>
<dbReference type="EMBL" id="VITT01000013">
    <property type="protein sequence ID" value="TWB56117.1"/>
    <property type="molecule type" value="Genomic_DNA"/>
</dbReference>
<organism evidence="3 4">
    <name type="scientific">Nitrospirillum amazonense</name>
    <dbReference type="NCBI Taxonomy" id="28077"/>
    <lineage>
        <taxon>Bacteria</taxon>
        <taxon>Pseudomonadati</taxon>
        <taxon>Pseudomonadota</taxon>
        <taxon>Alphaproteobacteria</taxon>
        <taxon>Rhodospirillales</taxon>
        <taxon>Azospirillaceae</taxon>
        <taxon>Nitrospirillum</taxon>
    </lineage>
</organism>
<dbReference type="AlphaFoldDB" id="A0A560IAQ8"/>
<sequence length="343" mass="38132">MALGTIERQHHHYRRGLVLGFTLAEIIILVIFCLLLALAARFIKDKKQIETLDALTHSQAADLEALRAQLGEMSLAFKNPAKIDDMFRELVLLRKKAAQVDALQAQVQALAEKAAQWDAVEQAVKDQLPPGADAKAIAKKTVQEAAIGAAIQQAMEQAGVKDPSTQQMTAVADALKQVVDQALKANPGKDPAAAVRQALANRQDLLAQVANLEGQNKNLRNKLERIGPGLEMPPCWPDKNGKPEYIFDVALSGTSFRVRDRKLPNRVAEQAQLPIQITFDTEIPPSQFLAETEPLKQWSIAHQCRFFVRVFDQTGPNEKAQYKSMLRTVEMPFYKLEVLHDTF</sequence>
<evidence type="ECO:0000313" key="4">
    <source>
        <dbReference type="Proteomes" id="UP000318050"/>
    </source>
</evidence>
<comment type="caution">
    <text evidence="3">The sequence shown here is derived from an EMBL/GenBank/DDBJ whole genome shotgun (WGS) entry which is preliminary data.</text>
</comment>
<dbReference type="OrthoDB" id="559153at2"/>
<keyword evidence="2" id="KW-0812">Transmembrane</keyword>
<feature type="transmembrane region" description="Helical" evidence="2">
    <location>
        <begin position="17"/>
        <end position="39"/>
    </location>
</feature>
<proteinExistence type="predicted"/>
<keyword evidence="2" id="KW-1133">Transmembrane helix</keyword>
<evidence type="ECO:0000256" key="2">
    <source>
        <dbReference type="SAM" id="Phobius"/>
    </source>
</evidence>